<sequence length="142" mass="14831">MNSLAHRKSTTDLITPSSDVQTHAVKKRRSTSSWRGSGHHSRRSVSGASLSGGLSLGDMGGGVNLDGSGNSGCGGQIGFVNYTPSDHNVLMTGVAPSGSSKTKARREKEAMERQRKLSEAMLKAATAAGMDVTMLKEEGIVI</sequence>
<dbReference type="EMBL" id="MU032352">
    <property type="protein sequence ID" value="KAF3761030.1"/>
    <property type="molecule type" value="Genomic_DNA"/>
</dbReference>
<proteinExistence type="predicted"/>
<dbReference type="GeneID" id="63841029"/>
<feature type="compositionally biased region" description="Low complexity" evidence="1">
    <location>
        <begin position="44"/>
        <end position="53"/>
    </location>
</feature>
<dbReference type="RefSeq" id="XP_040772009.1">
    <property type="nucleotide sequence ID" value="XM_040923900.1"/>
</dbReference>
<keyword evidence="3" id="KW-1185">Reference proteome</keyword>
<feature type="compositionally biased region" description="Polar residues" evidence="1">
    <location>
        <begin position="11"/>
        <end position="21"/>
    </location>
</feature>
<name>A0A9P5CKQ7_CRYP1</name>
<evidence type="ECO:0008006" key="4">
    <source>
        <dbReference type="Google" id="ProtNLM"/>
    </source>
</evidence>
<evidence type="ECO:0000256" key="1">
    <source>
        <dbReference type="SAM" id="MobiDB-lite"/>
    </source>
</evidence>
<comment type="caution">
    <text evidence="2">The sequence shown here is derived from an EMBL/GenBank/DDBJ whole genome shotgun (WGS) entry which is preliminary data.</text>
</comment>
<gene>
    <name evidence="2" type="ORF">M406DRAFT_358451</name>
</gene>
<organism evidence="2 3">
    <name type="scientific">Cryphonectria parasitica (strain ATCC 38755 / EP155)</name>
    <dbReference type="NCBI Taxonomy" id="660469"/>
    <lineage>
        <taxon>Eukaryota</taxon>
        <taxon>Fungi</taxon>
        <taxon>Dikarya</taxon>
        <taxon>Ascomycota</taxon>
        <taxon>Pezizomycotina</taxon>
        <taxon>Sordariomycetes</taxon>
        <taxon>Sordariomycetidae</taxon>
        <taxon>Diaporthales</taxon>
        <taxon>Cryphonectriaceae</taxon>
        <taxon>Cryphonectria-Endothia species complex</taxon>
        <taxon>Cryphonectria</taxon>
    </lineage>
</organism>
<reference evidence="2" key="1">
    <citation type="journal article" date="2020" name="Phytopathology">
        <title>Genome sequence of the chestnut blight fungus Cryphonectria parasitica EP155: A fundamental resource for an archetypical invasive plant pathogen.</title>
        <authorList>
            <person name="Crouch J.A."/>
            <person name="Dawe A."/>
            <person name="Aerts A."/>
            <person name="Barry K."/>
            <person name="Churchill A.C.L."/>
            <person name="Grimwood J."/>
            <person name="Hillman B."/>
            <person name="Milgroom M.G."/>
            <person name="Pangilinan J."/>
            <person name="Smith M."/>
            <person name="Salamov A."/>
            <person name="Schmutz J."/>
            <person name="Yadav J."/>
            <person name="Grigoriev I.V."/>
            <person name="Nuss D."/>
        </authorList>
    </citation>
    <scope>NUCLEOTIDE SEQUENCE</scope>
    <source>
        <strain evidence="2">EP155</strain>
    </source>
</reference>
<evidence type="ECO:0000313" key="3">
    <source>
        <dbReference type="Proteomes" id="UP000803844"/>
    </source>
</evidence>
<protein>
    <recommendedName>
        <fullName evidence="4">Developmental regulatory protein wetA</fullName>
    </recommendedName>
</protein>
<evidence type="ECO:0000313" key="2">
    <source>
        <dbReference type="EMBL" id="KAF3761030.1"/>
    </source>
</evidence>
<dbReference type="AlphaFoldDB" id="A0A9P5CKQ7"/>
<feature type="region of interest" description="Disordered" evidence="1">
    <location>
        <begin position="1"/>
        <end position="53"/>
    </location>
</feature>
<dbReference type="OrthoDB" id="2575228at2759"/>
<accession>A0A9P5CKQ7</accession>
<dbReference type="Proteomes" id="UP000803844">
    <property type="component" value="Unassembled WGS sequence"/>
</dbReference>
<feature type="region of interest" description="Disordered" evidence="1">
    <location>
        <begin position="90"/>
        <end position="109"/>
    </location>
</feature>